<feature type="binding site" evidence="2">
    <location>
        <position position="134"/>
    </location>
    <ligand>
        <name>Fe cation</name>
        <dbReference type="ChEBI" id="CHEBI:24875"/>
    </ligand>
</feature>
<comment type="caution">
    <text evidence="4">The sequence shown here is derived from an EMBL/GenBank/DDBJ whole genome shotgun (WGS) entry which is preliminary data.</text>
</comment>
<sequence>MAVREILQGDHPLLRTQCSPVTEFDDSIAQLLQDLEDTMKQHRGTGLAAPQIGVDLQAIVVDANDGMLALLNPQITSSEGTQESVEGCLSFPETTLKLTRPQSITVLARDRSGSQVQLDATGHLARVLCHEIDHLQGILFFDHLSNEQFVEQLLGQVGSSGDSIPIAPHKSSGTDRDPDMDARQREVRLALDFLADAAWKLELAHDLLKDHKDLITAAKDDWNRLGKLAKKLSKAAIKWERSWKKNS</sequence>
<feature type="active site" evidence="2">
    <location>
        <position position="131"/>
    </location>
</feature>
<keyword evidence="5" id="KW-1185">Reference proteome</keyword>
<dbReference type="GO" id="GO:0046872">
    <property type="term" value="F:metal ion binding"/>
    <property type="evidence" value="ECO:0007669"/>
    <property type="project" value="UniProtKB-KW"/>
</dbReference>
<evidence type="ECO:0000256" key="3">
    <source>
        <dbReference type="SAM" id="MobiDB-lite"/>
    </source>
</evidence>
<dbReference type="InterPro" id="IPR036821">
    <property type="entry name" value="Peptide_deformylase_sf"/>
</dbReference>
<dbReference type="CDD" id="cd00487">
    <property type="entry name" value="Pep_deformylase"/>
    <property type="match status" value="1"/>
</dbReference>
<keyword evidence="2" id="KW-0479">Metal-binding</keyword>
<dbReference type="EMBL" id="BDUF01000022">
    <property type="protein sequence ID" value="GAX89453.1"/>
    <property type="molecule type" value="Genomic_DNA"/>
</dbReference>
<proteinExistence type="inferred from homology"/>
<evidence type="ECO:0000256" key="1">
    <source>
        <dbReference type="ARBA" id="ARBA00010759"/>
    </source>
</evidence>
<feature type="binding site" evidence="2">
    <location>
        <position position="130"/>
    </location>
    <ligand>
        <name>Fe cation</name>
        <dbReference type="ChEBI" id="CHEBI:24875"/>
    </ligand>
</feature>
<dbReference type="SUPFAM" id="SSF56420">
    <property type="entry name" value="Peptide deformylase"/>
    <property type="match status" value="1"/>
</dbReference>
<comment type="cofactor">
    <cofactor evidence="2">
        <name>Fe(2+)</name>
        <dbReference type="ChEBI" id="CHEBI:29033"/>
    </cofactor>
    <text evidence="2">Binds 1 Fe(2+) ion.</text>
</comment>
<dbReference type="HAMAP" id="MF_00163">
    <property type="entry name" value="Pep_deformylase"/>
    <property type="match status" value="1"/>
</dbReference>
<keyword evidence="2" id="KW-0408">Iron</keyword>
<gene>
    <name evidence="2" type="primary">def</name>
</gene>
<feature type="binding site" evidence="2">
    <location>
        <position position="88"/>
    </location>
    <ligand>
        <name>Fe cation</name>
        <dbReference type="ChEBI" id="CHEBI:24875"/>
    </ligand>
</feature>
<protein>
    <recommendedName>
        <fullName evidence="2">Peptide deformylase</fullName>
        <shortName evidence="2">PDF</shortName>
        <ecNumber evidence="2">3.5.1.88</ecNumber>
    </recommendedName>
    <alternativeName>
        <fullName evidence="2">Polypeptide deformylase</fullName>
    </alternativeName>
</protein>
<dbReference type="RefSeq" id="WP_096181145.1">
    <property type="nucleotide sequence ID" value="NZ_BDUF01000022.1"/>
</dbReference>
<feature type="region of interest" description="Disordered" evidence="3">
    <location>
        <begin position="160"/>
        <end position="180"/>
    </location>
</feature>
<keyword evidence="2" id="KW-0378">Hydrolase</keyword>
<comment type="catalytic activity">
    <reaction evidence="2">
        <text>N-terminal N-formyl-L-methionyl-[peptide] + H2O = N-terminal L-methionyl-[peptide] + formate</text>
        <dbReference type="Rhea" id="RHEA:24420"/>
        <dbReference type="Rhea" id="RHEA-COMP:10639"/>
        <dbReference type="Rhea" id="RHEA-COMP:10640"/>
        <dbReference type="ChEBI" id="CHEBI:15377"/>
        <dbReference type="ChEBI" id="CHEBI:15740"/>
        <dbReference type="ChEBI" id="CHEBI:49298"/>
        <dbReference type="ChEBI" id="CHEBI:64731"/>
        <dbReference type="EC" id="3.5.1.88"/>
    </reaction>
</comment>
<dbReference type="GO" id="GO:0006412">
    <property type="term" value="P:translation"/>
    <property type="evidence" value="ECO:0007669"/>
    <property type="project" value="UniProtKB-UniRule"/>
</dbReference>
<dbReference type="OrthoDB" id="9784988at2"/>
<dbReference type="InterPro" id="IPR023635">
    <property type="entry name" value="Peptide_deformylase"/>
</dbReference>
<comment type="similarity">
    <text evidence="1 2">Belongs to the polypeptide deformylase family.</text>
</comment>
<reference evidence="5" key="1">
    <citation type="submission" date="2017-07" db="EMBL/GenBank/DDBJ databases">
        <title>Draft genome sequence of Effusibacillus lacus strain skLN1.</title>
        <authorList>
            <person name="Watanabe M."/>
            <person name="Kojima H."/>
            <person name="Fukui M."/>
        </authorList>
    </citation>
    <scope>NUCLEOTIDE SEQUENCE [LARGE SCALE GENOMIC DNA]</scope>
    <source>
        <strain evidence="5">skLN1</strain>
    </source>
</reference>
<dbReference type="GO" id="GO:0042586">
    <property type="term" value="F:peptide deformylase activity"/>
    <property type="evidence" value="ECO:0007669"/>
    <property type="project" value="UniProtKB-UniRule"/>
</dbReference>
<organism evidence="4 5">
    <name type="scientific">Effusibacillus lacus</name>
    <dbReference type="NCBI Taxonomy" id="1348429"/>
    <lineage>
        <taxon>Bacteria</taxon>
        <taxon>Bacillati</taxon>
        <taxon>Bacillota</taxon>
        <taxon>Bacilli</taxon>
        <taxon>Bacillales</taxon>
        <taxon>Alicyclobacillaceae</taxon>
        <taxon>Effusibacillus</taxon>
    </lineage>
</organism>
<evidence type="ECO:0000256" key="2">
    <source>
        <dbReference type="HAMAP-Rule" id="MF_00163"/>
    </source>
</evidence>
<name>A0A292YL17_9BACL</name>
<evidence type="ECO:0000313" key="4">
    <source>
        <dbReference type="EMBL" id="GAX89453.1"/>
    </source>
</evidence>
<keyword evidence="2" id="KW-0648">Protein biosynthesis</keyword>
<accession>A0A292YL17</accession>
<comment type="function">
    <text evidence="2">Removes the formyl group from the N-terminal Met of newly synthesized proteins. Requires at least a dipeptide for an efficient rate of reaction. N-terminal L-methionine is a prerequisite for activity but the enzyme has broad specificity at other positions.</text>
</comment>
<dbReference type="EC" id="3.5.1.88" evidence="2"/>
<dbReference type="PRINTS" id="PR01576">
    <property type="entry name" value="PDEFORMYLASE"/>
</dbReference>
<evidence type="ECO:0000313" key="5">
    <source>
        <dbReference type="Proteomes" id="UP000217785"/>
    </source>
</evidence>
<dbReference type="Gene3D" id="3.90.45.10">
    <property type="entry name" value="Peptide deformylase"/>
    <property type="match status" value="1"/>
</dbReference>
<dbReference type="PANTHER" id="PTHR10458">
    <property type="entry name" value="PEPTIDE DEFORMYLASE"/>
    <property type="match status" value="1"/>
</dbReference>
<dbReference type="NCBIfam" id="TIGR00079">
    <property type="entry name" value="pept_deformyl"/>
    <property type="match status" value="1"/>
</dbReference>
<dbReference type="Pfam" id="PF01327">
    <property type="entry name" value="Pep_deformylase"/>
    <property type="match status" value="1"/>
</dbReference>
<dbReference type="AlphaFoldDB" id="A0A292YL17"/>
<dbReference type="PANTHER" id="PTHR10458:SF22">
    <property type="entry name" value="PEPTIDE DEFORMYLASE"/>
    <property type="match status" value="1"/>
</dbReference>
<dbReference type="NCBIfam" id="NF001159">
    <property type="entry name" value="PRK00150.1-3"/>
    <property type="match status" value="1"/>
</dbReference>
<dbReference type="Proteomes" id="UP000217785">
    <property type="component" value="Unassembled WGS sequence"/>
</dbReference>